<feature type="transmembrane region" description="Helical" evidence="1">
    <location>
        <begin position="317"/>
        <end position="337"/>
    </location>
</feature>
<organism evidence="2 3">
    <name type="scientific">Pseudokineococcus basanitobsidens</name>
    <dbReference type="NCBI Taxonomy" id="1926649"/>
    <lineage>
        <taxon>Bacteria</taxon>
        <taxon>Bacillati</taxon>
        <taxon>Actinomycetota</taxon>
        <taxon>Actinomycetes</taxon>
        <taxon>Kineosporiales</taxon>
        <taxon>Kineosporiaceae</taxon>
        <taxon>Pseudokineococcus</taxon>
    </lineage>
</organism>
<keyword evidence="3" id="KW-1185">Reference proteome</keyword>
<feature type="transmembrane region" description="Helical" evidence="1">
    <location>
        <begin position="180"/>
        <end position="205"/>
    </location>
</feature>
<evidence type="ECO:0000313" key="3">
    <source>
        <dbReference type="Proteomes" id="UP001387100"/>
    </source>
</evidence>
<comment type="caution">
    <text evidence="2">The sequence shown here is derived from an EMBL/GenBank/DDBJ whole genome shotgun (WGS) entry which is preliminary data.</text>
</comment>
<feature type="transmembrane region" description="Helical" evidence="1">
    <location>
        <begin position="54"/>
        <end position="79"/>
    </location>
</feature>
<keyword evidence="1" id="KW-1133">Transmembrane helix</keyword>
<accession>A0ABU8RIG6</accession>
<feature type="transmembrane region" description="Helical" evidence="1">
    <location>
        <begin position="494"/>
        <end position="518"/>
    </location>
</feature>
<gene>
    <name evidence="2" type="ORF">WDZ17_06145</name>
</gene>
<keyword evidence="1" id="KW-0812">Transmembrane</keyword>
<dbReference type="RefSeq" id="WP_339574257.1">
    <property type="nucleotide sequence ID" value="NZ_JBBIAA010000004.1"/>
</dbReference>
<feature type="transmembrane region" description="Helical" evidence="1">
    <location>
        <begin position="390"/>
        <end position="413"/>
    </location>
</feature>
<feature type="transmembrane region" description="Helical" evidence="1">
    <location>
        <begin position="24"/>
        <end position="48"/>
    </location>
</feature>
<proteinExistence type="predicted"/>
<dbReference type="EMBL" id="JBBIAA010000004">
    <property type="protein sequence ID" value="MEJ5944875.1"/>
    <property type="molecule type" value="Genomic_DNA"/>
</dbReference>
<feature type="transmembrane region" description="Helical" evidence="1">
    <location>
        <begin position="241"/>
        <end position="263"/>
    </location>
</feature>
<sequence>MVGELVALRLALWRAALRRDTWRVVVLVVGGLYGLGLAAGVLVGLAALPGAPPGVARGVVVVAGAVLVLGWVVVPLVAFGADPSLDPARFATLPVRPRPLATGLLVAALVGVPGALSLLVGAGTALAWAPRQDGVAAVVTGLLAVVGGVVGVLTAVAAGRLATTAAAGLLSGRRAREVSAVVGVLALAMLGPALASGGVAVPALAEPSSAVTTVVDVLAWTPPGLAWAVPADAAAGAWGTAVVRLLLAAAVLVLLVLAWAAVLGRRLTAPRPRPGGRGSGRAAPARPSAGLVARLPEGVRWAVAHRCLTSWRRDPRYVVNAAGSLAVPAVLVASTALGTLPDGVLWALGPLVALVLGTVLHDDVAYDGPAFWTHLAAGVRGVEDRAGRAGALLVLALPLVLLVTVLGVVLATRGAPPGADAAGRLAAVAGVAVALLLAGTAASSVVSAVRPYPVQAAGENPFSQPSGAAVPAFVAQTLCLLATALLALPAVVAGVLAAVLAPALGPLALLAAVVLGALELREGVRRGGALVDRRGPELLAAVRRDS</sequence>
<name>A0ABU8RIG6_9ACTN</name>
<dbReference type="Proteomes" id="UP001387100">
    <property type="component" value="Unassembled WGS sequence"/>
</dbReference>
<feature type="transmembrane region" description="Helical" evidence="1">
    <location>
        <begin position="425"/>
        <end position="449"/>
    </location>
</feature>
<reference evidence="2 3" key="1">
    <citation type="journal article" date="2017" name="Int. J. Syst. Evol. Microbiol.">
        <title>Pseudokineococcus basanitobsidens sp. nov., isolated from volcanic rock.</title>
        <authorList>
            <person name="Lee D.W."/>
            <person name="Park M.Y."/>
            <person name="Kim J.J."/>
            <person name="Kim B.S."/>
        </authorList>
    </citation>
    <scope>NUCLEOTIDE SEQUENCE [LARGE SCALE GENOMIC DNA]</scope>
    <source>
        <strain evidence="2 3">DSM 103726</strain>
    </source>
</reference>
<protein>
    <recommendedName>
        <fullName evidence="4">ABC-2 type transport system permease protein</fullName>
    </recommendedName>
</protein>
<feature type="transmembrane region" description="Helical" evidence="1">
    <location>
        <begin position="343"/>
        <end position="360"/>
    </location>
</feature>
<feature type="transmembrane region" description="Helical" evidence="1">
    <location>
        <begin position="469"/>
        <end position="488"/>
    </location>
</feature>
<keyword evidence="1" id="KW-0472">Membrane</keyword>
<evidence type="ECO:0008006" key="4">
    <source>
        <dbReference type="Google" id="ProtNLM"/>
    </source>
</evidence>
<feature type="transmembrane region" description="Helical" evidence="1">
    <location>
        <begin position="100"/>
        <end position="129"/>
    </location>
</feature>
<evidence type="ECO:0000313" key="2">
    <source>
        <dbReference type="EMBL" id="MEJ5944875.1"/>
    </source>
</evidence>
<feature type="transmembrane region" description="Helical" evidence="1">
    <location>
        <begin position="135"/>
        <end position="159"/>
    </location>
</feature>
<evidence type="ECO:0000256" key="1">
    <source>
        <dbReference type="SAM" id="Phobius"/>
    </source>
</evidence>